<evidence type="ECO:0000256" key="1">
    <source>
        <dbReference type="SAM" id="Coils"/>
    </source>
</evidence>
<sequence>MAVELLSLSKFKLKLLSLIAEVRDIRERERGTQEELQLCFQRREEIEAEYTKKLQILQLQIASQEESQHMLESKIKYLETEKELLDKKDKELKETINCLLQSRENFQQHYEESTYQLKQSIQNRDRKFAILTEKLDTQIQLFDSIEKEAVEVKQVVNTIEDIVNGKEQEVTRLKRKVDQISTLENEFVEKILHLEKKHKNYEDELQRRHGRIIELEEKLEAEKISRTLQPQIEELQRTLMVKDEFIQRLTMEKQLLHLRLGKMEVMLRKLQEIALSINSQDLKLLTSIQESQEIHDMNSTYNHVDPSPPKLCGSPQGAANLDIPVVDSSKNSNVDNGSDASLIHQVDVKNSITDEEG</sequence>
<name>A0AAQ3KDY6_9LILI</name>
<dbReference type="EMBL" id="CP136894">
    <property type="protein sequence ID" value="WOL06777.1"/>
    <property type="molecule type" value="Genomic_DNA"/>
</dbReference>
<proteinExistence type="predicted"/>
<protein>
    <submittedName>
        <fullName evidence="2">Cingulin-like protein 1 isoform X2</fullName>
    </submittedName>
</protein>
<dbReference type="Proteomes" id="UP001327560">
    <property type="component" value="Chromosome 5"/>
</dbReference>
<dbReference type="AlphaFoldDB" id="A0AAQ3KDY6"/>
<accession>A0AAQ3KDY6</accession>
<feature type="coiled-coil region" evidence="1">
    <location>
        <begin position="156"/>
        <end position="218"/>
    </location>
</feature>
<keyword evidence="3" id="KW-1185">Reference proteome</keyword>
<evidence type="ECO:0000313" key="3">
    <source>
        <dbReference type="Proteomes" id="UP001327560"/>
    </source>
</evidence>
<evidence type="ECO:0000313" key="2">
    <source>
        <dbReference type="EMBL" id="WOL06777.1"/>
    </source>
</evidence>
<keyword evidence="1" id="KW-0175">Coiled coil</keyword>
<organism evidence="2 3">
    <name type="scientific">Canna indica</name>
    <name type="common">Indian-shot</name>
    <dbReference type="NCBI Taxonomy" id="4628"/>
    <lineage>
        <taxon>Eukaryota</taxon>
        <taxon>Viridiplantae</taxon>
        <taxon>Streptophyta</taxon>
        <taxon>Embryophyta</taxon>
        <taxon>Tracheophyta</taxon>
        <taxon>Spermatophyta</taxon>
        <taxon>Magnoliopsida</taxon>
        <taxon>Liliopsida</taxon>
        <taxon>Zingiberales</taxon>
        <taxon>Cannaceae</taxon>
        <taxon>Canna</taxon>
    </lineage>
</organism>
<reference evidence="2 3" key="1">
    <citation type="submission" date="2023-10" db="EMBL/GenBank/DDBJ databases">
        <title>Chromosome-scale genome assembly provides insights into flower coloration mechanisms of Canna indica.</title>
        <authorList>
            <person name="Li C."/>
        </authorList>
    </citation>
    <scope>NUCLEOTIDE SEQUENCE [LARGE SCALE GENOMIC DNA]</scope>
    <source>
        <tissue evidence="2">Flower</tissue>
    </source>
</reference>
<gene>
    <name evidence="2" type="ORF">Cni_G15511</name>
</gene>